<protein>
    <submittedName>
        <fullName evidence="1">Nucleotidyltransferase family protein</fullName>
    </submittedName>
</protein>
<keyword evidence="2" id="KW-1185">Reference proteome</keyword>
<organism evidence="1 2">
    <name type="scientific">Shewanella pneumatophori</name>
    <dbReference type="NCBI Taxonomy" id="314092"/>
    <lineage>
        <taxon>Bacteria</taxon>
        <taxon>Pseudomonadati</taxon>
        <taxon>Pseudomonadota</taxon>
        <taxon>Gammaproteobacteria</taxon>
        <taxon>Alteromonadales</taxon>
        <taxon>Shewanellaceae</taxon>
        <taxon>Shewanella</taxon>
    </lineage>
</organism>
<proteinExistence type="predicted"/>
<gene>
    <name evidence="1" type="ORF">L2740_10800</name>
</gene>
<sequence length="216" mass="24969">MGDITGAVALNQMQLDEYDFQKLIIKWLLEDEQRCHALLAAQQMQLNDWMLAAGFVRNLVWDKLHGLQTPLNDIDLIYFDLSDLSIERDKAIEAQLKRIAPMFPWSVKNQARMHLRNEHQPYRSSLDAMSYWPEKQTAVAVSSQFSRLSASGFGSGSESESVSSPELILHSNFGLSCLFDFSLQQNPKACRSLFKQRVKNKRWLQTYPKLRDNDNW</sequence>
<dbReference type="Proteomes" id="UP001139293">
    <property type="component" value="Unassembled WGS sequence"/>
</dbReference>
<dbReference type="PANTHER" id="PTHR39166:SF1">
    <property type="entry name" value="BLL1166 PROTEIN"/>
    <property type="match status" value="1"/>
</dbReference>
<dbReference type="AlphaFoldDB" id="A0A9X1ZGJ8"/>
<reference evidence="1" key="1">
    <citation type="submission" date="2022-01" db="EMBL/GenBank/DDBJ databases">
        <title>Whole genome-based taxonomy of the Shewanellaceae.</title>
        <authorList>
            <person name="Martin-Rodriguez A.J."/>
        </authorList>
    </citation>
    <scope>NUCLEOTIDE SEQUENCE</scope>
    <source>
        <strain evidence="1">KCTC 23973</strain>
    </source>
</reference>
<comment type="caution">
    <text evidence="1">The sequence shown here is derived from an EMBL/GenBank/DDBJ whole genome shotgun (WGS) entry which is preliminary data.</text>
</comment>
<dbReference type="Pfam" id="PF06042">
    <property type="entry name" value="NTP_transf_6"/>
    <property type="match status" value="1"/>
</dbReference>
<dbReference type="InterPro" id="IPR009267">
    <property type="entry name" value="NTP_transf_6"/>
</dbReference>
<dbReference type="EMBL" id="JAKILB010000006">
    <property type="protein sequence ID" value="MCL1139030.1"/>
    <property type="molecule type" value="Genomic_DNA"/>
</dbReference>
<name>A0A9X1ZGJ8_9GAMM</name>
<dbReference type="RefSeq" id="WP_248950193.1">
    <property type="nucleotide sequence ID" value="NZ_JAKILB010000006.1"/>
</dbReference>
<evidence type="ECO:0000313" key="2">
    <source>
        <dbReference type="Proteomes" id="UP001139293"/>
    </source>
</evidence>
<dbReference type="PANTHER" id="PTHR39166">
    <property type="entry name" value="BLL1166 PROTEIN"/>
    <property type="match status" value="1"/>
</dbReference>
<accession>A0A9X1ZGJ8</accession>
<evidence type="ECO:0000313" key="1">
    <source>
        <dbReference type="EMBL" id="MCL1139030.1"/>
    </source>
</evidence>